<feature type="transmembrane region" description="Helical" evidence="5">
    <location>
        <begin position="123"/>
        <end position="146"/>
    </location>
</feature>
<dbReference type="PANTHER" id="PTHR24064">
    <property type="entry name" value="SOLUTE CARRIER FAMILY 22 MEMBER"/>
    <property type="match status" value="1"/>
</dbReference>
<feature type="transmembrane region" description="Helical" evidence="5">
    <location>
        <begin position="321"/>
        <end position="343"/>
    </location>
</feature>
<evidence type="ECO:0000256" key="1">
    <source>
        <dbReference type="ARBA" id="ARBA00004141"/>
    </source>
</evidence>
<dbReference type="Gene3D" id="1.20.1250.20">
    <property type="entry name" value="MFS general substrate transporter like domains"/>
    <property type="match status" value="1"/>
</dbReference>
<reference evidence="7" key="2">
    <citation type="submission" date="2022-06" db="UniProtKB">
        <authorList>
            <consortium name="EnsemblMetazoa"/>
        </authorList>
    </citation>
    <scope>IDENTIFICATION</scope>
    <source>
        <strain evidence="7">p50T (Dazao)</strain>
    </source>
</reference>
<feature type="transmembrane region" description="Helical" evidence="5">
    <location>
        <begin position="152"/>
        <end position="168"/>
    </location>
</feature>
<feature type="transmembrane region" description="Helical" evidence="5">
    <location>
        <begin position="288"/>
        <end position="309"/>
    </location>
</feature>
<reference evidence="8" key="1">
    <citation type="journal article" date="2008" name="Insect Biochem. Mol. Biol.">
        <title>The genome of a lepidopteran model insect, the silkworm Bombyx mori.</title>
        <authorList>
            <consortium name="International Silkworm Genome Consortium"/>
        </authorList>
    </citation>
    <scope>NUCLEOTIDE SEQUENCE [LARGE SCALE GENOMIC DNA]</scope>
    <source>
        <strain evidence="8">p50T</strain>
    </source>
</reference>
<dbReference type="GeneID" id="101740637"/>
<dbReference type="AlphaFoldDB" id="A0A8R2QWW8"/>
<keyword evidence="3 5" id="KW-1133">Transmembrane helix</keyword>
<accession>A0A8R2QWW8</accession>
<dbReference type="SUPFAM" id="SSF103473">
    <property type="entry name" value="MFS general substrate transporter"/>
    <property type="match status" value="1"/>
</dbReference>
<feature type="domain" description="Major facilitator superfamily (MFS) profile" evidence="6">
    <location>
        <begin position="22"/>
        <end position="462"/>
    </location>
</feature>
<evidence type="ECO:0000259" key="6">
    <source>
        <dbReference type="PROSITE" id="PS50850"/>
    </source>
</evidence>
<keyword evidence="2 5" id="KW-0812">Transmembrane</keyword>
<protein>
    <recommendedName>
        <fullName evidence="6">Major facilitator superfamily (MFS) profile domain-containing protein</fullName>
    </recommendedName>
</protein>
<keyword evidence="8" id="KW-1185">Reference proteome</keyword>
<dbReference type="Proteomes" id="UP000005204">
    <property type="component" value="Unassembled WGS sequence"/>
</dbReference>
<dbReference type="RefSeq" id="XP_037870853.1">
    <property type="nucleotide sequence ID" value="XM_038014925.2"/>
</dbReference>
<comment type="subcellular location">
    <subcellularLocation>
        <location evidence="1">Membrane</location>
        <topology evidence="1">Multi-pass membrane protein</topology>
    </subcellularLocation>
</comment>
<feature type="transmembrane region" description="Helical" evidence="5">
    <location>
        <begin position="180"/>
        <end position="202"/>
    </location>
</feature>
<dbReference type="InterPro" id="IPR020846">
    <property type="entry name" value="MFS_dom"/>
</dbReference>
<dbReference type="PROSITE" id="PS50850">
    <property type="entry name" value="MFS"/>
    <property type="match status" value="1"/>
</dbReference>
<dbReference type="InterPro" id="IPR036259">
    <property type="entry name" value="MFS_trans_sf"/>
</dbReference>
<feature type="transmembrane region" description="Helical" evidence="5">
    <location>
        <begin position="438"/>
        <end position="457"/>
    </location>
</feature>
<keyword evidence="4 5" id="KW-0472">Membrane</keyword>
<dbReference type="GO" id="GO:0016020">
    <property type="term" value="C:membrane"/>
    <property type="evidence" value="ECO:0007669"/>
    <property type="project" value="UniProtKB-SubCell"/>
</dbReference>
<evidence type="ECO:0000313" key="8">
    <source>
        <dbReference type="Proteomes" id="UP000005204"/>
    </source>
</evidence>
<evidence type="ECO:0000256" key="5">
    <source>
        <dbReference type="SAM" id="Phobius"/>
    </source>
</evidence>
<feature type="transmembrane region" description="Helical" evidence="5">
    <location>
        <begin position="350"/>
        <end position="368"/>
    </location>
</feature>
<dbReference type="Pfam" id="PF00083">
    <property type="entry name" value="Sugar_tr"/>
    <property type="match status" value="1"/>
</dbReference>
<dbReference type="EnsemblMetazoa" id="XM_038014925.1">
    <property type="protein sequence ID" value="XP_037870853.1"/>
    <property type="gene ID" value="LOC101740637"/>
</dbReference>
<dbReference type="KEGG" id="bmor:101740637"/>
<evidence type="ECO:0000256" key="3">
    <source>
        <dbReference type="ARBA" id="ARBA00022989"/>
    </source>
</evidence>
<feature type="transmembrane region" description="Helical" evidence="5">
    <location>
        <begin position="208"/>
        <end position="226"/>
    </location>
</feature>
<name>A0A8R2QWW8_BOMMO</name>
<feature type="transmembrane region" description="Helical" evidence="5">
    <location>
        <begin position="374"/>
        <end position="397"/>
    </location>
</feature>
<evidence type="ECO:0000256" key="4">
    <source>
        <dbReference type="ARBA" id="ARBA00023136"/>
    </source>
</evidence>
<evidence type="ECO:0000313" key="7">
    <source>
        <dbReference type="EnsemblMetazoa" id="XP_037870853.1"/>
    </source>
</evidence>
<sequence length="482" mass="54666">MTSFLDEILVNFRMFGRYHGELMVYLAIAYLCNGLYSVNYIFAAEEISYRCKDELFENNTCGKINSSKCTEFVYDQPNSFVAEYDLGCEEWKRTFVGTAHSLGYMFGLPIIGSLSDRLGRKKAVIITGVLGGLLGLAKSASAWYWLYVVFEILEAAFGDIFSPVYILTVEMVETRKRVPYYIISFFGFSIGCTILAFVAWEVQYWRTFLRVIYAPSLLFIFYSFLIDESPRWLLTKGRKEEAVKTLQNAAKKNKIEIDITALDKMVYEDEKEMALTELLKTTFASKTLLLRFFVCTTWWATSTFVNYGMTINSVSLQGNKYMNFAIVAIIDGPGNVLIMFVMMKYKRKKPLLISFFVGAAMYIVQPFLPLNQTWLSIVVYTCGKLVSSFCFNITYMYTSELFPTQTRNSMQALCSSLGRIGSILAPQTPLLKVYWDGLPMMIFCGAAIFAGLATFLVPDTAGDSLPDTVRQAEEIGTKKLSK</sequence>
<proteinExistence type="predicted"/>
<dbReference type="InterPro" id="IPR005828">
    <property type="entry name" value="MFS_sugar_transport-like"/>
</dbReference>
<dbReference type="GO" id="GO:0022857">
    <property type="term" value="F:transmembrane transporter activity"/>
    <property type="evidence" value="ECO:0007669"/>
    <property type="project" value="InterPro"/>
</dbReference>
<evidence type="ECO:0000256" key="2">
    <source>
        <dbReference type="ARBA" id="ARBA00022692"/>
    </source>
</evidence>
<organism evidence="7 8">
    <name type="scientific">Bombyx mori</name>
    <name type="common">Silk moth</name>
    <dbReference type="NCBI Taxonomy" id="7091"/>
    <lineage>
        <taxon>Eukaryota</taxon>
        <taxon>Metazoa</taxon>
        <taxon>Ecdysozoa</taxon>
        <taxon>Arthropoda</taxon>
        <taxon>Hexapoda</taxon>
        <taxon>Insecta</taxon>
        <taxon>Pterygota</taxon>
        <taxon>Neoptera</taxon>
        <taxon>Endopterygota</taxon>
        <taxon>Lepidoptera</taxon>
        <taxon>Glossata</taxon>
        <taxon>Ditrysia</taxon>
        <taxon>Bombycoidea</taxon>
        <taxon>Bombycidae</taxon>
        <taxon>Bombycinae</taxon>
        <taxon>Bombyx</taxon>
    </lineage>
</organism>
<feature type="transmembrane region" description="Helical" evidence="5">
    <location>
        <begin position="22"/>
        <end position="42"/>
    </location>
</feature>